<feature type="domain" description="RNA polymerase sigma-70 region 2" evidence="7">
    <location>
        <begin position="195"/>
        <end position="240"/>
    </location>
</feature>
<evidence type="ECO:0000256" key="4">
    <source>
        <dbReference type="ARBA" id="ARBA00023125"/>
    </source>
</evidence>
<feature type="region of interest" description="Disordered" evidence="6">
    <location>
        <begin position="60"/>
        <end position="94"/>
    </location>
</feature>
<feature type="domain" description="RNA polymerase sigma-70 region 4" evidence="8">
    <location>
        <begin position="442"/>
        <end position="475"/>
    </location>
</feature>
<feature type="region of interest" description="Disordered" evidence="6">
    <location>
        <begin position="344"/>
        <end position="371"/>
    </location>
</feature>
<evidence type="ECO:0000256" key="6">
    <source>
        <dbReference type="SAM" id="MobiDB-lite"/>
    </source>
</evidence>
<proteinExistence type="inferred from homology"/>
<dbReference type="GO" id="GO:0006352">
    <property type="term" value="P:DNA-templated transcription initiation"/>
    <property type="evidence" value="ECO:0007669"/>
    <property type="project" value="InterPro"/>
</dbReference>
<protein>
    <recommendedName>
        <fullName evidence="11">RNA polymerase sigma-70 domain-containing protein</fullName>
    </recommendedName>
</protein>
<dbReference type="AlphaFoldDB" id="A0A448ZGT6"/>
<keyword evidence="5" id="KW-0804">Transcription</keyword>
<feature type="compositionally biased region" description="Basic and acidic residues" evidence="6">
    <location>
        <begin position="361"/>
        <end position="371"/>
    </location>
</feature>
<dbReference type="InterPro" id="IPR007627">
    <property type="entry name" value="RNA_pol_sigma70_r2"/>
</dbReference>
<dbReference type="GO" id="GO:0016987">
    <property type="term" value="F:sigma factor activity"/>
    <property type="evidence" value="ECO:0007669"/>
    <property type="project" value="UniProtKB-KW"/>
</dbReference>
<dbReference type="Gene3D" id="1.20.120.1810">
    <property type="match status" value="1"/>
</dbReference>
<organism evidence="9 10">
    <name type="scientific">Pseudo-nitzschia multistriata</name>
    <dbReference type="NCBI Taxonomy" id="183589"/>
    <lineage>
        <taxon>Eukaryota</taxon>
        <taxon>Sar</taxon>
        <taxon>Stramenopiles</taxon>
        <taxon>Ochrophyta</taxon>
        <taxon>Bacillariophyta</taxon>
        <taxon>Bacillariophyceae</taxon>
        <taxon>Bacillariophycidae</taxon>
        <taxon>Bacillariales</taxon>
        <taxon>Bacillariaceae</taxon>
        <taxon>Pseudo-nitzschia</taxon>
    </lineage>
</organism>
<keyword evidence="3" id="KW-0731">Sigma factor</keyword>
<dbReference type="OrthoDB" id="201574at2759"/>
<evidence type="ECO:0008006" key="11">
    <source>
        <dbReference type="Google" id="ProtNLM"/>
    </source>
</evidence>
<accession>A0A448ZGT6</accession>
<keyword evidence="10" id="KW-1185">Reference proteome</keyword>
<dbReference type="PANTHER" id="PTHR30603">
    <property type="entry name" value="RNA POLYMERASE SIGMA FACTOR RPO"/>
    <property type="match status" value="1"/>
</dbReference>
<dbReference type="Proteomes" id="UP000291116">
    <property type="component" value="Unassembled WGS sequence"/>
</dbReference>
<evidence type="ECO:0000256" key="3">
    <source>
        <dbReference type="ARBA" id="ARBA00023082"/>
    </source>
</evidence>
<keyword evidence="2" id="KW-0805">Transcription regulation</keyword>
<dbReference type="InterPro" id="IPR036388">
    <property type="entry name" value="WH-like_DNA-bd_sf"/>
</dbReference>
<dbReference type="InterPro" id="IPR014284">
    <property type="entry name" value="RNA_pol_sigma-70_dom"/>
</dbReference>
<evidence type="ECO:0000313" key="9">
    <source>
        <dbReference type="EMBL" id="VEU41250.1"/>
    </source>
</evidence>
<evidence type="ECO:0000313" key="10">
    <source>
        <dbReference type="Proteomes" id="UP000291116"/>
    </source>
</evidence>
<gene>
    <name evidence="9" type="ORF">PSNMU_V1.4_AUG-EV-PASAV3_0080390</name>
</gene>
<evidence type="ECO:0000256" key="2">
    <source>
        <dbReference type="ARBA" id="ARBA00023015"/>
    </source>
</evidence>
<dbReference type="InterPro" id="IPR050239">
    <property type="entry name" value="Sigma-70_RNA_pol_init_factors"/>
</dbReference>
<dbReference type="NCBIfam" id="TIGR02937">
    <property type="entry name" value="sigma70-ECF"/>
    <property type="match status" value="1"/>
</dbReference>
<dbReference type="InterPro" id="IPR000943">
    <property type="entry name" value="RNA_pol_sigma70"/>
</dbReference>
<keyword evidence="4" id="KW-0238">DNA-binding</keyword>
<comment type="similarity">
    <text evidence="1">Belongs to the sigma-70 factor family.</text>
</comment>
<dbReference type="PANTHER" id="PTHR30603:SF47">
    <property type="entry name" value="RNA POLYMERASE SIGMA FACTOR SIGD, CHLOROPLASTIC"/>
    <property type="match status" value="1"/>
</dbReference>
<sequence length="489" mass="53928">MNSHCTNNNKHSGSRTRKRRRGHGLIGLVCFSLCVNATKGFESQLPTTTRQPLAPVAGRSASHLPAMPSSPFSETHAAEGRQTKSNPRSPAVLTPTEEKELLRQAVEYRRISELEKELALRHHNFLPMLSVRAESAGYGEELDAYEDAKYEGQLAREKLVTHNMQLVRYCVDQIIGKETAFESGSGSTKGLPLNSLSREDLVQEGAIGLARAVDKWNPEIGGRFSTYAVYWVRAAVLRCIAERDDVVRVPGHVSQAIVKINKAAKRLGWVLQESGGILVTEHGKGSKSVVSGAACESPSWRAARAAKCLAEEAGLSEQHFEEAMRARRRRYSGGYVPVEQWMESSGRSGAGGYHTDENEDQDRTRMESEAANEDIRTVLSRHLRPKEMEALSWRYGLFGDEQPAERANRQLLEMEDRLFGPSAVEAAPGAKPASAAPAKGGRWGEAMTFVEVGKKMQVSAEYTRRLCHGALDKLRRAAEEGTLEPAFLC</sequence>
<dbReference type="GO" id="GO:0003677">
    <property type="term" value="F:DNA binding"/>
    <property type="evidence" value="ECO:0007669"/>
    <property type="project" value="UniProtKB-KW"/>
</dbReference>
<name>A0A448ZGT6_9STRA</name>
<evidence type="ECO:0000256" key="1">
    <source>
        <dbReference type="ARBA" id="ARBA00007788"/>
    </source>
</evidence>
<dbReference type="InterPro" id="IPR007630">
    <property type="entry name" value="RNA_pol_sigma70_r4"/>
</dbReference>
<dbReference type="PRINTS" id="PR00046">
    <property type="entry name" value="SIGMA70FCT"/>
</dbReference>
<evidence type="ECO:0000259" key="8">
    <source>
        <dbReference type="Pfam" id="PF04545"/>
    </source>
</evidence>
<evidence type="ECO:0000256" key="5">
    <source>
        <dbReference type="ARBA" id="ARBA00023163"/>
    </source>
</evidence>
<evidence type="ECO:0000259" key="7">
    <source>
        <dbReference type="Pfam" id="PF04542"/>
    </source>
</evidence>
<dbReference type="InterPro" id="IPR013325">
    <property type="entry name" value="RNA_pol_sigma_r2"/>
</dbReference>
<dbReference type="Pfam" id="PF04542">
    <property type="entry name" value="Sigma70_r2"/>
    <property type="match status" value="1"/>
</dbReference>
<dbReference type="Gene3D" id="1.10.10.10">
    <property type="entry name" value="Winged helix-like DNA-binding domain superfamily/Winged helix DNA-binding domain"/>
    <property type="match status" value="1"/>
</dbReference>
<reference evidence="9 10" key="1">
    <citation type="submission" date="2019-01" db="EMBL/GenBank/DDBJ databases">
        <authorList>
            <person name="Ferrante I. M."/>
        </authorList>
    </citation>
    <scope>NUCLEOTIDE SEQUENCE [LARGE SCALE GENOMIC DNA]</scope>
    <source>
        <strain evidence="9 10">B856</strain>
    </source>
</reference>
<dbReference type="SUPFAM" id="SSF88946">
    <property type="entry name" value="Sigma2 domain of RNA polymerase sigma factors"/>
    <property type="match status" value="1"/>
</dbReference>
<dbReference type="Pfam" id="PF04545">
    <property type="entry name" value="Sigma70_r4"/>
    <property type="match status" value="1"/>
</dbReference>
<dbReference type="EMBL" id="CAACVS010000336">
    <property type="protein sequence ID" value="VEU41250.1"/>
    <property type="molecule type" value="Genomic_DNA"/>
</dbReference>